<dbReference type="Pfam" id="PF08241">
    <property type="entry name" value="Methyltransf_11"/>
    <property type="match status" value="1"/>
</dbReference>
<keyword evidence="2" id="KW-0489">Methyltransferase</keyword>
<sequence length="273" mass="30768">MSDEIIGLHPWFDSPAGRYLTAWEQARVDRAVGDLFGYHGVQLGLPWFDGLRANRMPHRWLIGGPDDLDTPAGAALAASDLLPPPRYRPAIHADFGALPFASRSLDLVLMPHTLELTADPHAALREAERTLVPEGRVVISGLNPVSFWGLKQRRARVAQRLGLGQRYLPDAVDFIGYWRLRDWLRLLSFEVESVQFGCWRPALRSQRWLDRTAWMDQLGDRWWPIFGAAYFVVAVKRVPGMRRMEKPRRLPAVRAVAPAASVAGRSLPDNPPS</sequence>
<reference evidence="2 3" key="1">
    <citation type="submission" date="2018-06" db="EMBL/GenBank/DDBJ databases">
        <title>Genomic Encyclopedia of Type Strains, Phase III (KMG-III): the genomes of soil and plant-associated and newly described type strains.</title>
        <authorList>
            <person name="Whitman W."/>
        </authorList>
    </citation>
    <scope>NUCLEOTIDE SEQUENCE [LARGE SCALE GENOMIC DNA]</scope>
    <source>
        <strain evidence="2 3">CECT 7646</strain>
    </source>
</reference>
<dbReference type="Gene3D" id="3.40.50.150">
    <property type="entry name" value="Vaccinia Virus protein VP39"/>
    <property type="match status" value="1"/>
</dbReference>
<evidence type="ECO:0000313" key="2">
    <source>
        <dbReference type="EMBL" id="PYE79335.1"/>
    </source>
</evidence>
<feature type="domain" description="Methyltransferase type 11" evidence="1">
    <location>
        <begin position="90"/>
        <end position="139"/>
    </location>
</feature>
<protein>
    <submittedName>
        <fullName evidence="2">Methyltransferase family protein</fullName>
    </submittedName>
</protein>
<dbReference type="Proteomes" id="UP000247540">
    <property type="component" value="Unassembled WGS sequence"/>
</dbReference>
<keyword evidence="2" id="KW-0808">Transferase</keyword>
<gene>
    <name evidence="2" type="ORF">DFQ15_10265</name>
</gene>
<comment type="caution">
    <text evidence="2">The sequence shown here is derived from an EMBL/GenBank/DDBJ whole genome shotgun (WGS) entry which is preliminary data.</text>
</comment>
<name>A0A318SK90_9BURK</name>
<dbReference type="InterPro" id="IPR013216">
    <property type="entry name" value="Methyltransf_11"/>
</dbReference>
<accession>A0A318SK90</accession>
<proteinExistence type="predicted"/>
<keyword evidence="3" id="KW-1185">Reference proteome</keyword>
<evidence type="ECO:0000313" key="3">
    <source>
        <dbReference type="Proteomes" id="UP000247540"/>
    </source>
</evidence>
<dbReference type="GO" id="GO:0008757">
    <property type="term" value="F:S-adenosylmethionine-dependent methyltransferase activity"/>
    <property type="evidence" value="ECO:0007669"/>
    <property type="project" value="InterPro"/>
</dbReference>
<dbReference type="RefSeq" id="WP_233504226.1">
    <property type="nucleotide sequence ID" value="NZ_JAMOFZ010000001.1"/>
</dbReference>
<dbReference type="EMBL" id="QJTC01000002">
    <property type="protein sequence ID" value="PYE79335.1"/>
    <property type="molecule type" value="Genomic_DNA"/>
</dbReference>
<organism evidence="2 3">
    <name type="scientific">Xylophilus ampelinus</name>
    <dbReference type="NCBI Taxonomy" id="54067"/>
    <lineage>
        <taxon>Bacteria</taxon>
        <taxon>Pseudomonadati</taxon>
        <taxon>Pseudomonadota</taxon>
        <taxon>Betaproteobacteria</taxon>
        <taxon>Burkholderiales</taxon>
        <taxon>Xylophilus</taxon>
    </lineage>
</organism>
<dbReference type="GO" id="GO:0032259">
    <property type="term" value="P:methylation"/>
    <property type="evidence" value="ECO:0007669"/>
    <property type="project" value="UniProtKB-KW"/>
</dbReference>
<dbReference type="InterPro" id="IPR029063">
    <property type="entry name" value="SAM-dependent_MTases_sf"/>
</dbReference>
<dbReference type="SUPFAM" id="SSF53335">
    <property type="entry name" value="S-adenosyl-L-methionine-dependent methyltransferases"/>
    <property type="match status" value="1"/>
</dbReference>
<evidence type="ECO:0000259" key="1">
    <source>
        <dbReference type="Pfam" id="PF08241"/>
    </source>
</evidence>
<dbReference type="AlphaFoldDB" id="A0A318SK90"/>